<dbReference type="Pfam" id="PF12705">
    <property type="entry name" value="PDDEXK_1"/>
    <property type="match status" value="1"/>
</dbReference>
<gene>
    <name evidence="2" type="ORF">LCGC14_1496880</name>
</gene>
<sequence>MGNDLTPHKTWDVFDNSKISLFKTCPRKYFFRHVLGWTSELPNIDLVFGQAWHIAMEHLLLNKRGGRYLDDTLTEAHAMLSEYYREYFPDQMEDEFYAPKTPGNALIALAEYAATYREDLEVVLQTEIAGTIMIDEDRVFHFKMDSTLKSVEGYIFSRDHKTATRHDKIWVDKFVLDSQPGGYYTALVMLYGPEVVRGIEMSGTFLKKTGNTFERVMISKTPDMIQVWLYNINHYIDMILWCHQELEKCDAEHDVLTAFPMDDESCTKYYRLCPYHAICSTRCNPLRHTKMLPEGLKIEYWDPRENRERASHVEDLGKPKV</sequence>
<comment type="caution">
    <text evidence="2">The sequence shown here is derived from an EMBL/GenBank/DDBJ whole genome shotgun (WGS) entry which is preliminary data.</text>
</comment>
<evidence type="ECO:0000313" key="2">
    <source>
        <dbReference type="EMBL" id="KKM64882.1"/>
    </source>
</evidence>
<name>A0A0F9M6S8_9ZZZZ</name>
<reference evidence="2" key="1">
    <citation type="journal article" date="2015" name="Nature">
        <title>Complex archaea that bridge the gap between prokaryotes and eukaryotes.</title>
        <authorList>
            <person name="Spang A."/>
            <person name="Saw J.H."/>
            <person name="Jorgensen S.L."/>
            <person name="Zaremba-Niedzwiedzka K."/>
            <person name="Martijn J."/>
            <person name="Lind A.E."/>
            <person name="van Eijk R."/>
            <person name="Schleper C."/>
            <person name="Guy L."/>
            <person name="Ettema T.J."/>
        </authorList>
    </citation>
    <scope>NUCLEOTIDE SEQUENCE</scope>
</reference>
<dbReference type="AlphaFoldDB" id="A0A0F9M6S8"/>
<accession>A0A0F9M6S8</accession>
<feature type="domain" description="PD-(D/E)XK endonuclease-like" evidence="1">
    <location>
        <begin position="17"/>
        <end position="279"/>
    </location>
</feature>
<dbReference type="EMBL" id="LAZR01010818">
    <property type="protein sequence ID" value="KKM64882.1"/>
    <property type="molecule type" value="Genomic_DNA"/>
</dbReference>
<dbReference type="InterPro" id="IPR038726">
    <property type="entry name" value="PDDEXK_AddAB-type"/>
</dbReference>
<protein>
    <recommendedName>
        <fullName evidence="1">PD-(D/E)XK endonuclease-like domain-containing protein</fullName>
    </recommendedName>
</protein>
<organism evidence="2">
    <name type="scientific">marine sediment metagenome</name>
    <dbReference type="NCBI Taxonomy" id="412755"/>
    <lineage>
        <taxon>unclassified sequences</taxon>
        <taxon>metagenomes</taxon>
        <taxon>ecological metagenomes</taxon>
    </lineage>
</organism>
<evidence type="ECO:0000259" key="1">
    <source>
        <dbReference type="Pfam" id="PF12705"/>
    </source>
</evidence>
<proteinExistence type="predicted"/>